<reference evidence="1 2" key="1">
    <citation type="submission" date="2016-01" db="EMBL/GenBank/DDBJ databases">
        <title>The draft genome sequence of Aquimarina sp. RZW4-3-2.</title>
        <authorList>
            <person name="Wang Y."/>
        </authorList>
    </citation>
    <scope>NUCLEOTIDE SEQUENCE [LARGE SCALE GENOMIC DNA]</scope>
    <source>
        <strain evidence="1 2">RZW4-3-2</strain>
    </source>
</reference>
<proteinExistence type="predicted"/>
<dbReference type="Proteomes" id="UP000076715">
    <property type="component" value="Unassembled WGS sequence"/>
</dbReference>
<protein>
    <submittedName>
        <fullName evidence="1">Uncharacterized protein</fullName>
    </submittedName>
</protein>
<dbReference type="RefSeq" id="WP_066313375.1">
    <property type="nucleotide sequence ID" value="NZ_LQRT01000010.1"/>
</dbReference>
<organism evidence="1 2">
    <name type="scientific">Aquimarina aggregata</name>
    <dbReference type="NCBI Taxonomy" id="1642818"/>
    <lineage>
        <taxon>Bacteria</taxon>
        <taxon>Pseudomonadati</taxon>
        <taxon>Bacteroidota</taxon>
        <taxon>Flavobacteriia</taxon>
        <taxon>Flavobacteriales</taxon>
        <taxon>Flavobacteriaceae</taxon>
        <taxon>Aquimarina</taxon>
    </lineage>
</organism>
<accession>A0A162CTT3</accession>
<dbReference type="STRING" id="1642818.AWE51_24320"/>
<dbReference type="AlphaFoldDB" id="A0A162CTT3"/>
<evidence type="ECO:0000313" key="1">
    <source>
        <dbReference type="EMBL" id="KZS40929.1"/>
    </source>
</evidence>
<keyword evidence="2" id="KW-1185">Reference proteome</keyword>
<dbReference type="EMBL" id="LQRT01000010">
    <property type="protein sequence ID" value="KZS40929.1"/>
    <property type="molecule type" value="Genomic_DNA"/>
</dbReference>
<gene>
    <name evidence="1" type="ORF">AWE51_24320</name>
</gene>
<evidence type="ECO:0000313" key="2">
    <source>
        <dbReference type="Proteomes" id="UP000076715"/>
    </source>
</evidence>
<comment type="caution">
    <text evidence="1">The sequence shown here is derived from an EMBL/GenBank/DDBJ whole genome shotgun (WGS) entry which is preliminary data.</text>
</comment>
<name>A0A162CTT3_9FLAO</name>
<sequence>METITLELTIDETNTILTGLGQQPYIKVADLVHKIQEQGASQLATDIPENHTEKELENIISERDGK</sequence>